<reference evidence="1 2" key="2">
    <citation type="journal article" date="2022" name="Mol. Ecol. Resour.">
        <title>The genomes of chicory, endive, great burdock and yacon provide insights into Asteraceae paleo-polyploidization history and plant inulin production.</title>
        <authorList>
            <person name="Fan W."/>
            <person name="Wang S."/>
            <person name="Wang H."/>
            <person name="Wang A."/>
            <person name="Jiang F."/>
            <person name="Liu H."/>
            <person name="Zhao H."/>
            <person name="Xu D."/>
            <person name="Zhang Y."/>
        </authorList>
    </citation>
    <scope>NUCLEOTIDE SEQUENCE [LARGE SCALE GENOMIC DNA]</scope>
    <source>
        <strain evidence="2">cv. Yunnan</strain>
        <tissue evidence="1">Leaves</tissue>
    </source>
</reference>
<dbReference type="Proteomes" id="UP001056120">
    <property type="component" value="Linkage Group LG10"/>
</dbReference>
<reference evidence="2" key="1">
    <citation type="journal article" date="2022" name="Mol. Ecol. Resour.">
        <title>The genomes of chicory, endive, great burdock and yacon provide insights into Asteraceae palaeo-polyploidization history and plant inulin production.</title>
        <authorList>
            <person name="Fan W."/>
            <person name="Wang S."/>
            <person name="Wang H."/>
            <person name="Wang A."/>
            <person name="Jiang F."/>
            <person name="Liu H."/>
            <person name="Zhao H."/>
            <person name="Xu D."/>
            <person name="Zhang Y."/>
        </authorList>
    </citation>
    <scope>NUCLEOTIDE SEQUENCE [LARGE SCALE GENOMIC DNA]</scope>
    <source>
        <strain evidence="2">cv. Yunnan</strain>
    </source>
</reference>
<sequence length="326" mass="37453">MARPQREETHWKMEDKGRTTCYILLRTSHQQPDTNGPGAFGDKPFLRALLRNQRQISPTLEIKLDEDADYDAVQWYDKSVLGKSIDFIQLCCLHKMLNREGLKDMQLRYLGGLYVLITFKKYSEATEMVEGKNKWSDVFSQLEVWTGQEYSYEKIVWLKIFGVPAHLWEGISEESGADEHSSNVQPAMTTHKDTSNGIIIESPADDREVDMPPVEQEQSDKKAQNNPNSPKVADVAQRINTMVWPVSRKRQRIDRMEGDPFDIDRFIGRDTCEQADARNSPTEAQFEPGEFEATIRMGNELGINSDNFEEMVRRVIEGEIEATVNQ</sequence>
<evidence type="ECO:0000313" key="1">
    <source>
        <dbReference type="EMBL" id="KAI3802918.1"/>
    </source>
</evidence>
<evidence type="ECO:0000313" key="2">
    <source>
        <dbReference type="Proteomes" id="UP001056120"/>
    </source>
</evidence>
<gene>
    <name evidence="1" type="ORF">L1987_31065</name>
</gene>
<keyword evidence="2" id="KW-1185">Reference proteome</keyword>
<name>A0ACB9I5G4_9ASTR</name>
<organism evidence="1 2">
    <name type="scientific">Smallanthus sonchifolius</name>
    <dbReference type="NCBI Taxonomy" id="185202"/>
    <lineage>
        <taxon>Eukaryota</taxon>
        <taxon>Viridiplantae</taxon>
        <taxon>Streptophyta</taxon>
        <taxon>Embryophyta</taxon>
        <taxon>Tracheophyta</taxon>
        <taxon>Spermatophyta</taxon>
        <taxon>Magnoliopsida</taxon>
        <taxon>eudicotyledons</taxon>
        <taxon>Gunneridae</taxon>
        <taxon>Pentapetalae</taxon>
        <taxon>asterids</taxon>
        <taxon>campanulids</taxon>
        <taxon>Asterales</taxon>
        <taxon>Asteraceae</taxon>
        <taxon>Asteroideae</taxon>
        <taxon>Heliantheae alliance</taxon>
        <taxon>Millerieae</taxon>
        <taxon>Smallanthus</taxon>
    </lineage>
</organism>
<dbReference type="EMBL" id="CM042027">
    <property type="protein sequence ID" value="KAI3802918.1"/>
    <property type="molecule type" value="Genomic_DNA"/>
</dbReference>
<proteinExistence type="predicted"/>
<accession>A0ACB9I5G4</accession>
<comment type="caution">
    <text evidence="1">The sequence shown here is derived from an EMBL/GenBank/DDBJ whole genome shotgun (WGS) entry which is preliminary data.</text>
</comment>
<protein>
    <submittedName>
        <fullName evidence="1">Uncharacterized protein</fullName>
    </submittedName>
</protein>